<dbReference type="InterPro" id="IPR038359">
    <property type="entry name" value="Connexin_N_sf"/>
</dbReference>
<keyword evidence="1" id="KW-0812">Transmembrane</keyword>
<proteinExistence type="predicted"/>
<dbReference type="InterPro" id="IPR019570">
    <property type="entry name" value="Connexin_CCC"/>
</dbReference>
<dbReference type="Pfam" id="PF00029">
    <property type="entry name" value="Connexin"/>
    <property type="match status" value="1"/>
</dbReference>
<dbReference type="InterPro" id="IPR038623">
    <property type="entry name" value="STING_C_sf"/>
</dbReference>
<dbReference type="GO" id="GO:0061709">
    <property type="term" value="P:reticulophagy"/>
    <property type="evidence" value="ECO:0007669"/>
    <property type="project" value="TreeGrafter"/>
</dbReference>
<name>A0A8S4PV14_OWEFU</name>
<organism evidence="3 4">
    <name type="scientific">Owenia fusiformis</name>
    <name type="common">Polychaete worm</name>
    <dbReference type="NCBI Taxonomy" id="6347"/>
    <lineage>
        <taxon>Eukaryota</taxon>
        <taxon>Metazoa</taxon>
        <taxon>Spiralia</taxon>
        <taxon>Lophotrochozoa</taxon>
        <taxon>Annelida</taxon>
        <taxon>Polychaeta</taxon>
        <taxon>Sedentaria</taxon>
        <taxon>Canalipalpata</taxon>
        <taxon>Sabellida</taxon>
        <taxon>Oweniida</taxon>
        <taxon>Oweniidae</taxon>
        <taxon>Owenia</taxon>
    </lineage>
</organism>
<keyword evidence="1" id="KW-0472">Membrane</keyword>
<dbReference type="PANTHER" id="PTHR34339:SF1">
    <property type="entry name" value="STIMULATOR OF INTERFERON GENES PROTEIN"/>
    <property type="match status" value="1"/>
</dbReference>
<feature type="transmembrane region" description="Helical" evidence="1">
    <location>
        <begin position="15"/>
        <end position="33"/>
    </location>
</feature>
<sequence length="456" mass="51902">MEGCSTITEKLEPKYFTVFGFLLNILLIPRFVITAVSQTELFNTDNFVCTPNVTLDLDSESIKQRCHDTFAATSTWPPHANWYTQLGATISLVFFFFYFPSWWTVNHTEQLSEGETKTIARGYLAQTAFRTIIEFGFGVTQVALYGFQIPSQFVCSVNNESIPCDVLKVTGKTAILVAMLIISLAVVILHGVDSMKAIIMFRRGNSHRLLPVLLDHGSILPQEVDQDQSGTADRGPVDQEITETIKSVQQKIGLVYATNFFYAYLKIVIQRGTCPGSKLKDTIQEYIDKKDLKRRKIRMAKKLYILVPDSGKCPNLMSEKDPKMKKTYFFEFKANRAGSSRTFTNTVWKFKIGDQDYHVLAEFATILQTLTELPEQIINDKEKRIETRKFYKELKRNIDNTFGEYGDVVELVDIDDSSPTISEVLKEKIDKDFKEADHSTVNPVKLANINVKLKSH</sequence>
<dbReference type="GO" id="GO:0005776">
    <property type="term" value="C:autophagosome"/>
    <property type="evidence" value="ECO:0007669"/>
    <property type="project" value="TreeGrafter"/>
</dbReference>
<reference evidence="3" key="1">
    <citation type="submission" date="2022-03" db="EMBL/GenBank/DDBJ databases">
        <authorList>
            <person name="Martin C."/>
        </authorList>
    </citation>
    <scope>NUCLEOTIDE SEQUENCE</scope>
</reference>
<dbReference type="GO" id="GO:0000045">
    <property type="term" value="P:autophagosome assembly"/>
    <property type="evidence" value="ECO:0007669"/>
    <property type="project" value="TreeGrafter"/>
</dbReference>
<keyword evidence="4" id="KW-1185">Reference proteome</keyword>
<dbReference type="GO" id="GO:0016239">
    <property type="term" value="P:positive regulation of macroautophagy"/>
    <property type="evidence" value="ECO:0007669"/>
    <property type="project" value="TreeGrafter"/>
</dbReference>
<dbReference type="GO" id="GO:0005789">
    <property type="term" value="C:endoplasmic reticulum membrane"/>
    <property type="evidence" value="ECO:0007669"/>
    <property type="project" value="TreeGrafter"/>
</dbReference>
<dbReference type="GO" id="GO:0061507">
    <property type="term" value="F:2',3'-cyclic GMP-AMP binding"/>
    <property type="evidence" value="ECO:0007669"/>
    <property type="project" value="TreeGrafter"/>
</dbReference>
<accession>A0A8S4PV14</accession>
<dbReference type="InterPro" id="IPR055432">
    <property type="entry name" value="STING_LBD"/>
</dbReference>
<dbReference type="Pfam" id="PF15009">
    <property type="entry name" value="STING_LBD"/>
    <property type="match status" value="1"/>
</dbReference>
<dbReference type="InterPro" id="IPR029158">
    <property type="entry name" value="STING"/>
</dbReference>
<dbReference type="GO" id="GO:0002218">
    <property type="term" value="P:activation of innate immune response"/>
    <property type="evidence" value="ECO:0007669"/>
    <property type="project" value="InterPro"/>
</dbReference>
<dbReference type="GO" id="GO:0045087">
    <property type="term" value="P:innate immune response"/>
    <property type="evidence" value="ECO:0007669"/>
    <property type="project" value="TreeGrafter"/>
</dbReference>
<dbReference type="OrthoDB" id="9833722at2759"/>
<protein>
    <recommendedName>
        <fullName evidence="2">Connexin cysteine-rich domain-containing protein</fullName>
    </recommendedName>
</protein>
<dbReference type="SMART" id="SM01089">
    <property type="entry name" value="Connexin_CCC"/>
    <property type="match status" value="1"/>
</dbReference>
<feature type="transmembrane region" description="Helical" evidence="1">
    <location>
        <begin position="82"/>
        <end position="103"/>
    </location>
</feature>
<dbReference type="Proteomes" id="UP000749559">
    <property type="component" value="Unassembled WGS sequence"/>
</dbReference>
<dbReference type="EMBL" id="CAIIXF020000010">
    <property type="protein sequence ID" value="CAH1797845.1"/>
    <property type="molecule type" value="Genomic_DNA"/>
</dbReference>
<evidence type="ECO:0000313" key="4">
    <source>
        <dbReference type="Proteomes" id="UP000749559"/>
    </source>
</evidence>
<evidence type="ECO:0000256" key="1">
    <source>
        <dbReference type="SAM" id="Phobius"/>
    </source>
</evidence>
<dbReference type="GO" id="GO:0032481">
    <property type="term" value="P:positive regulation of type I interferon production"/>
    <property type="evidence" value="ECO:0007669"/>
    <property type="project" value="InterPro"/>
</dbReference>
<dbReference type="Gene3D" id="1.20.1440.80">
    <property type="entry name" value="Gap junction channel protein cysteine-rich domain"/>
    <property type="match status" value="1"/>
</dbReference>
<feature type="transmembrane region" description="Helical" evidence="1">
    <location>
        <begin position="173"/>
        <end position="192"/>
    </location>
</feature>
<dbReference type="AlphaFoldDB" id="A0A8S4PV14"/>
<comment type="caution">
    <text evidence="3">The sequence shown here is derived from an EMBL/GenBank/DDBJ whole genome shotgun (WGS) entry which is preliminary data.</text>
</comment>
<keyword evidence="1" id="KW-1133">Transmembrane helix</keyword>
<feature type="domain" description="Connexin cysteine-rich" evidence="2">
    <location>
        <begin position="133"/>
        <end position="197"/>
    </location>
</feature>
<gene>
    <name evidence="3" type="ORF">OFUS_LOCUS22061</name>
</gene>
<dbReference type="InterPro" id="IPR013092">
    <property type="entry name" value="Connexin_N"/>
</dbReference>
<dbReference type="GO" id="GO:0035438">
    <property type="term" value="F:cyclic-di-GMP binding"/>
    <property type="evidence" value="ECO:0007669"/>
    <property type="project" value="TreeGrafter"/>
</dbReference>
<dbReference type="PANTHER" id="PTHR34339">
    <property type="entry name" value="STIMULATOR OF INTERFERON GENES PROTEIN"/>
    <property type="match status" value="1"/>
</dbReference>
<evidence type="ECO:0000259" key="2">
    <source>
        <dbReference type="SMART" id="SM01089"/>
    </source>
</evidence>
<evidence type="ECO:0000313" key="3">
    <source>
        <dbReference type="EMBL" id="CAH1797845.1"/>
    </source>
</evidence>
<dbReference type="Gene3D" id="3.40.50.12100">
    <property type="entry name" value="Stimulator of interferon genes protein"/>
    <property type="match status" value="1"/>
</dbReference>